<organism evidence="4">
    <name type="scientific">Gongylonema pulchrum</name>
    <dbReference type="NCBI Taxonomy" id="637853"/>
    <lineage>
        <taxon>Eukaryota</taxon>
        <taxon>Metazoa</taxon>
        <taxon>Ecdysozoa</taxon>
        <taxon>Nematoda</taxon>
        <taxon>Chromadorea</taxon>
        <taxon>Rhabditida</taxon>
        <taxon>Spirurina</taxon>
        <taxon>Spiruromorpha</taxon>
        <taxon>Spiruroidea</taxon>
        <taxon>Gongylonematidae</taxon>
        <taxon>Gongylonema</taxon>
    </lineage>
</organism>
<evidence type="ECO:0000313" key="4">
    <source>
        <dbReference type="WBParaSite" id="GPUH_0000558501-mRNA-1"/>
    </source>
</evidence>
<name>A0A183DA36_9BILA</name>
<dbReference type="WBParaSite" id="GPUH_0000558501-mRNA-1">
    <property type="protein sequence ID" value="GPUH_0000558501-mRNA-1"/>
    <property type="gene ID" value="GPUH_0000558501"/>
</dbReference>
<proteinExistence type="predicted"/>
<sequence>MRYYVVDSEDPNGDVGDVRIAATENSKFSCETVLLAQKIFLLDEQIQPSTEPEEKKKRTVELSGDGAQHR</sequence>
<keyword evidence="3" id="KW-1185">Reference proteome</keyword>
<evidence type="ECO:0000256" key="1">
    <source>
        <dbReference type="SAM" id="MobiDB-lite"/>
    </source>
</evidence>
<dbReference type="Proteomes" id="UP000271098">
    <property type="component" value="Unassembled WGS sequence"/>
</dbReference>
<evidence type="ECO:0000313" key="2">
    <source>
        <dbReference type="EMBL" id="VDK51339.1"/>
    </source>
</evidence>
<gene>
    <name evidence="2" type="ORF">GPUH_LOCUS5575</name>
</gene>
<dbReference type="AlphaFoldDB" id="A0A183DA36"/>
<protein>
    <submittedName>
        <fullName evidence="2 4">Uncharacterized protein</fullName>
    </submittedName>
</protein>
<reference evidence="2 3" key="2">
    <citation type="submission" date="2018-11" db="EMBL/GenBank/DDBJ databases">
        <authorList>
            <consortium name="Pathogen Informatics"/>
        </authorList>
    </citation>
    <scope>NUCLEOTIDE SEQUENCE [LARGE SCALE GENOMIC DNA]</scope>
</reference>
<dbReference type="EMBL" id="UYRT01012012">
    <property type="protein sequence ID" value="VDK51339.1"/>
    <property type="molecule type" value="Genomic_DNA"/>
</dbReference>
<evidence type="ECO:0000313" key="3">
    <source>
        <dbReference type="Proteomes" id="UP000271098"/>
    </source>
</evidence>
<feature type="region of interest" description="Disordered" evidence="1">
    <location>
        <begin position="46"/>
        <end position="70"/>
    </location>
</feature>
<accession>A0A183DA36</accession>
<reference evidence="4" key="1">
    <citation type="submission" date="2016-06" db="UniProtKB">
        <authorList>
            <consortium name="WormBaseParasite"/>
        </authorList>
    </citation>
    <scope>IDENTIFICATION</scope>
</reference>